<evidence type="ECO:0008006" key="3">
    <source>
        <dbReference type="Google" id="ProtNLM"/>
    </source>
</evidence>
<keyword evidence="2" id="KW-1185">Reference proteome</keyword>
<dbReference type="AlphaFoldDB" id="A0A2H1EAT5"/>
<dbReference type="OrthoDB" id="1271679at2"/>
<protein>
    <recommendedName>
        <fullName evidence="3">Glyoxalase</fullName>
    </recommendedName>
</protein>
<accession>A0A2H1EAT5</accession>
<gene>
    <name evidence="1" type="ORF">MARIT_1975</name>
</gene>
<dbReference type="KEGG" id="tmar:MARIT_1975"/>
<evidence type="ECO:0000313" key="2">
    <source>
        <dbReference type="Proteomes" id="UP000231564"/>
    </source>
</evidence>
<dbReference type="STRING" id="1349785.GCA_000509405_00304"/>
<dbReference type="EMBL" id="LT634361">
    <property type="protein sequence ID" value="SFZ83260.1"/>
    <property type="molecule type" value="Genomic_DNA"/>
</dbReference>
<sequence length="136" mass="15734">MDNKKLSIRPALNLSSTIPIEDFQNRTLRPILKLQHSFILQMAAFFCSKQKVALSNIKEKEYEKVIAGILKKNIPSRNQLIGGIVGHFTVSEFLFYEKHDTEINKRILAMIEKKIRENQLAIKKIKQTNHDNSTKN</sequence>
<reference evidence="1 2" key="1">
    <citation type="submission" date="2016-11" db="EMBL/GenBank/DDBJ databases">
        <authorList>
            <person name="Jaros S."/>
            <person name="Januszkiewicz K."/>
            <person name="Wedrychowicz H."/>
        </authorList>
    </citation>
    <scope>NUCLEOTIDE SEQUENCE [LARGE SCALE GENOMIC DNA]</scope>
    <source>
        <strain evidence="1">NCIMB 2154T</strain>
    </source>
</reference>
<proteinExistence type="predicted"/>
<dbReference type="GeneID" id="47723467"/>
<evidence type="ECO:0000313" key="1">
    <source>
        <dbReference type="EMBL" id="SFZ83260.1"/>
    </source>
</evidence>
<dbReference type="RefSeq" id="WP_024742335.1">
    <property type="nucleotide sequence ID" value="NZ_BAUG01000061.1"/>
</dbReference>
<dbReference type="Proteomes" id="UP000231564">
    <property type="component" value="Chromosome MARIT"/>
</dbReference>
<name>A0A2H1EAT5_9FLAO</name>
<organism evidence="1 2">
    <name type="scientific">Tenacibaculum maritimum NCIMB 2154</name>
    <dbReference type="NCBI Taxonomy" id="1349785"/>
    <lineage>
        <taxon>Bacteria</taxon>
        <taxon>Pseudomonadati</taxon>
        <taxon>Bacteroidota</taxon>
        <taxon>Flavobacteriia</taxon>
        <taxon>Flavobacteriales</taxon>
        <taxon>Flavobacteriaceae</taxon>
        <taxon>Tenacibaculum</taxon>
    </lineage>
</organism>